<dbReference type="PANTHER" id="PTHR10283">
    <property type="entry name" value="SOLUTE CARRIER FAMILY 13 MEMBER"/>
    <property type="match status" value="1"/>
</dbReference>
<dbReference type="PANTHER" id="PTHR10283:SF82">
    <property type="entry name" value="SOLUTE CARRIER FAMILY 13 MEMBER 2"/>
    <property type="match status" value="1"/>
</dbReference>
<dbReference type="GO" id="GO:0005886">
    <property type="term" value="C:plasma membrane"/>
    <property type="evidence" value="ECO:0007669"/>
    <property type="project" value="TreeGrafter"/>
</dbReference>
<keyword evidence="2 5" id="KW-0812">Transmembrane</keyword>
<organism evidence="6 7">
    <name type="scientific">Trifolium medium</name>
    <dbReference type="NCBI Taxonomy" id="97028"/>
    <lineage>
        <taxon>Eukaryota</taxon>
        <taxon>Viridiplantae</taxon>
        <taxon>Streptophyta</taxon>
        <taxon>Embryophyta</taxon>
        <taxon>Tracheophyta</taxon>
        <taxon>Spermatophyta</taxon>
        <taxon>Magnoliopsida</taxon>
        <taxon>eudicotyledons</taxon>
        <taxon>Gunneridae</taxon>
        <taxon>Pentapetalae</taxon>
        <taxon>rosids</taxon>
        <taxon>fabids</taxon>
        <taxon>Fabales</taxon>
        <taxon>Fabaceae</taxon>
        <taxon>Papilionoideae</taxon>
        <taxon>50 kb inversion clade</taxon>
        <taxon>NPAAA clade</taxon>
        <taxon>Hologalegina</taxon>
        <taxon>IRL clade</taxon>
        <taxon>Trifolieae</taxon>
        <taxon>Trifolium</taxon>
    </lineage>
</organism>
<dbReference type="Proteomes" id="UP000265520">
    <property type="component" value="Unassembled WGS sequence"/>
</dbReference>
<comment type="subcellular location">
    <subcellularLocation>
        <location evidence="1">Membrane</location>
        <topology evidence="1">Multi-pass membrane protein</topology>
    </subcellularLocation>
</comment>
<feature type="transmembrane region" description="Helical" evidence="5">
    <location>
        <begin position="34"/>
        <end position="56"/>
    </location>
</feature>
<keyword evidence="3 5" id="KW-1133">Transmembrane helix</keyword>
<protein>
    <submittedName>
        <fullName evidence="6">Tonoplast dicarboxylate transporter-like</fullName>
    </submittedName>
</protein>
<name>A0A392MPS6_9FABA</name>
<keyword evidence="4 5" id="KW-0472">Membrane</keyword>
<evidence type="ECO:0000256" key="5">
    <source>
        <dbReference type="SAM" id="Phobius"/>
    </source>
</evidence>
<evidence type="ECO:0000313" key="6">
    <source>
        <dbReference type="EMBL" id="MCH88274.1"/>
    </source>
</evidence>
<evidence type="ECO:0000256" key="1">
    <source>
        <dbReference type="ARBA" id="ARBA00004141"/>
    </source>
</evidence>
<keyword evidence="7" id="KW-1185">Reference proteome</keyword>
<evidence type="ECO:0000256" key="4">
    <source>
        <dbReference type="ARBA" id="ARBA00023136"/>
    </source>
</evidence>
<dbReference type="AlphaFoldDB" id="A0A392MPS6"/>
<dbReference type="EMBL" id="LXQA010013845">
    <property type="protein sequence ID" value="MCH88274.1"/>
    <property type="molecule type" value="Genomic_DNA"/>
</dbReference>
<evidence type="ECO:0000313" key="7">
    <source>
        <dbReference type="Proteomes" id="UP000265520"/>
    </source>
</evidence>
<dbReference type="Pfam" id="PF00939">
    <property type="entry name" value="Na_sulph_symp"/>
    <property type="match status" value="1"/>
</dbReference>
<sequence>PMSFAEKMVLSVFGLLIILWMTRRITDDIPGWGSFFNGLVGDGSVSVMVAVLLFIIPNRKQEGEKLMDWNECKKLPWNLILLLGAGFALADGVQSSGLADVLSRALDFLEDAPYLAIAPADYACTSSSSYDPRSNCI</sequence>
<evidence type="ECO:0000256" key="2">
    <source>
        <dbReference type="ARBA" id="ARBA00022692"/>
    </source>
</evidence>
<dbReference type="InterPro" id="IPR001898">
    <property type="entry name" value="SLC13A/DASS"/>
</dbReference>
<proteinExistence type="predicted"/>
<gene>
    <name evidence="6" type="ORF">A2U01_0009158</name>
</gene>
<reference evidence="6 7" key="1">
    <citation type="journal article" date="2018" name="Front. Plant Sci.">
        <title>Red Clover (Trifolium pratense) and Zigzag Clover (T. medium) - A Picture of Genomic Similarities and Differences.</title>
        <authorList>
            <person name="Dluhosova J."/>
            <person name="Istvanek J."/>
            <person name="Nedelnik J."/>
            <person name="Repkova J."/>
        </authorList>
    </citation>
    <scope>NUCLEOTIDE SEQUENCE [LARGE SCALE GENOMIC DNA]</scope>
    <source>
        <strain evidence="7">cv. 10/8</strain>
        <tissue evidence="6">Leaf</tissue>
    </source>
</reference>
<feature type="transmembrane region" description="Helical" evidence="5">
    <location>
        <begin position="77"/>
        <end position="99"/>
    </location>
</feature>
<accession>A0A392MPS6</accession>
<evidence type="ECO:0000256" key="3">
    <source>
        <dbReference type="ARBA" id="ARBA00022989"/>
    </source>
</evidence>
<feature type="non-terminal residue" evidence="6">
    <location>
        <position position="1"/>
    </location>
</feature>
<comment type="caution">
    <text evidence="6">The sequence shown here is derived from an EMBL/GenBank/DDBJ whole genome shotgun (WGS) entry which is preliminary data.</text>
</comment>
<dbReference type="GO" id="GO:0015140">
    <property type="term" value="F:malate transmembrane transporter activity"/>
    <property type="evidence" value="ECO:0007669"/>
    <property type="project" value="UniProtKB-ARBA"/>
</dbReference>